<evidence type="ECO:0000256" key="1">
    <source>
        <dbReference type="SAM" id="MobiDB-lite"/>
    </source>
</evidence>
<feature type="region of interest" description="Disordered" evidence="1">
    <location>
        <begin position="86"/>
        <end position="116"/>
    </location>
</feature>
<proteinExistence type="predicted"/>
<protein>
    <submittedName>
        <fullName evidence="2">Uncharacterized protein</fullName>
    </submittedName>
</protein>
<accession>A0AAF0QDJ4</accession>
<sequence length="259" mass="27722">AHSSCLLILTDITRPKVLERGPKPRKRAKWVVIGEEVSPLRPTRPRPTQENGWGKGKQLVEPSSSSSSSDNMGVYSTHLITSDSESVDDVGIAPGTLDNSTTSSISSRTGTPIASVPRTSSTLYESVEGIWYADNFRREEVVHRWCGGQISGGVGDAPLPQVSAVYSASGITCSFMGSGILCKTKDENERKTATPIDTSSLVDVEAMEADAPQSMPIVKPTGIHVSYFSTTLNATPASRPPLTQAMLYKMGNLTYSADV</sequence>
<dbReference type="AlphaFoldDB" id="A0AAF0QDJ4"/>
<name>A0AAF0QDJ4_SOLVR</name>
<feature type="region of interest" description="Disordered" evidence="1">
    <location>
        <begin position="39"/>
        <end position="74"/>
    </location>
</feature>
<reference evidence="2" key="1">
    <citation type="submission" date="2023-08" db="EMBL/GenBank/DDBJ databases">
        <title>A de novo genome assembly of Solanum verrucosum Schlechtendal, a Mexican diploid species geographically isolated from the other diploid A-genome species in potato relatives.</title>
        <authorList>
            <person name="Hosaka K."/>
        </authorList>
    </citation>
    <scope>NUCLEOTIDE SEQUENCE</scope>
    <source>
        <tissue evidence="2">Young leaves</tissue>
    </source>
</reference>
<organism evidence="2 3">
    <name type="scientific">Solanum verrucosum</name>
    <dbReference type="NCBI Taxonomy" id="315347"/>
    <lineage>
        <taxon>Eukaryota</taxon>
        <taxon>Viridiplantae</taxon>
        <taxon>Streptophyta</taxon>
        <taxon>Embryophyta</taxon>
        <taxon>Tracheophyta</taxon>
        <taxon>Spermatophyta</taxon>
        <taxon>Magnoliopsida</taxon>
        <taxon>eudicotyledons</taxon>
        <taxon>Gunneridae</taxon>
        <taxon>Pentapetalae</taxon>
        <taxon>asterids</taxon>
        <taxon>lamiids</taxon>
        <taxon>Solanales</taxon>
        <taxon>Solanaceae</taxon>
        <taxon>Solanoideae</taxon>
        <taxon>Solaneae</taxon>
        <taxon>Solanum</taxon>
    </lineage>
</organism>
<evidence type="ECO:0000313" key="2">
    <source>
        <dbReference type="EMBL" id="WMV19320.1"/>
    </source>
</evidence>
<feature type="non-terminal residue" evidence="2">
    <location>
        <position position="1"/>
    </location>
</feature>
<keyword evidence="3" id="KW-1185">Reference proteome</keyword>
<feature type="compositionally biased region" description="Low complexity" evidence="1">
    <location>
        <begin position="96"/>
        <end position="111"/>
    </location>
</feature>
<gene>
    <name evidence="2" type="ORF">MTR67_012705</name>
</gene>
<evidence type="ECO:0000313" key="3">
    <source>
        <dbReference type="Proteomes" id="UP001234989"/>
    </source>
</evidence>
<dbReference type="Proteomes" id="UP001234989">
    <property type="component" value="Chromosome 3"/>
</dbReference>
<dbReference type="EMBL" id="CP133614">
    <property type="protein sequence ID" value="WMV19320.1"/>
    <property type="molecule type" value="Genomic_DNA"/>
</dbReference>